<gene>
    <name evidence="1" type="ORF">SAMN05444411_105138</name>
</gene>
<reference evidence="2" key="1">
    <citation type="submission" date="2016-10" db="EMBL/GenBank/DDBJ databases">
        <authorList>
            <person name="Varghese N."/>
            <person name="Submissions S."/>
        </authorList>
    </citation>
    <scope>NUCLEOTIDE SEQUENCE [LARGE SCALE GENOMIC DNA]</scope>
    <source>
        <strain evidence="2">DSM 24956</strain>
    </source>
</reference>
<dbReference type="AlphaFoldDB" id="A0A1H3BJ93"/>
<keyword evidence="1" id="KW-0378">Hydrolase</keyword>
<proteinExistence type="predicted"/>
<name>A0A1H3BJ93_9FLAO</name>
<dbReference type="Proteomes" id="UP000199595">
    <property type="component" value="Unassembled WGS sequence"/>
</dbReference>
<dbReference type="Gene3D" id="3.20.20.80">
    <property type="entry name" value="Glycosidases"/>
    <property type="match status" value="1"/>
</dbReference>
<sequence>MINKNKIQKITSFTLVIFCLMLVQSWTTIQTEIKPKQNTSSEPVVLENNSIKVIVDTKSGTFQVTEKKSGQIWNPDPWENAAGILTIKDSKGKSQDVNISNSESIVVNKKDETTVSISFNNPKLNNNTIASGVSIKTEIRLTPTKLDVEVISYEACNNKLVELRYPARAFSLETDVDKGAAVIPQKQGVICPSYIFPMNGGRFCMWDDATYYGRSKGKLPLFNNNIGLSMPWWGTYNEKSAVIGIIDESARPSMFFNINNNGQYLFTPKGIMSPNKRIEFLDPVWNLNRKNEKKIISYQFIPNGTHVEMAKVYRKEAIKRGYFVSLKDKAKRDPDVKKLQGAIYMGLYGGYPHYVEMPGMAFNFKDLSNIINTTHNDLGVDNAFFHAWGVFSNFVPNCWPINENLGGVAGLKEAVDLTKKYGYLYSSYHAYSATLENDPEFNTGLFAKRKDGKLINTNSRWANIDQNKQLGLAKKSLHKEIAALGLEADITDISFATYPDEDNTGLFNLAKYIDSLNLVNGTEHGQQQWIPYFDMFEGMTYKNSNLWEFSHPAPLFNLVYHDAIAVFGKIQDPDNQMSKYGDFKVKSLRNILYGIGTTIFFSPYEFDGMKDMIKMANEVVSPVNKETFFEELISHEYLSADFNLQKTTFSSNTEVMVNIGPVKQTTPNGITIPAFGYQVKFKNGKIKKGQFKTSI</sequence>
<dbReference type="EMBL" id="FNNJ01000005">
    <property type="protein sequence ID" value="SDX42040.1"/>
    <property type="molecule type" value="Genomic_DNA"/>
</dbReference>
<dbReference type="STRING" id="762486.SAMN05444411_105138"/>
<dbReference type="GO" id="GO:0016787">
    <property type="term" value="F:hydrolase activity"/>
    <property type="evidence" value="ECO:0007669"/>
    <property type="project" value="UniProtKB-KW"/>
</dbReference>
<organism evidence="1 2">
    <name type="scientific">Lutibacter oricola</name>
    <dbReference type="NCBI Taxonomy" id="762486"/>
    <lineage>
        <taxon>Bacteria</taxon>
        <taxon>Pseudomonadati</taxon>
        <taxon>Bacteroidota</taxon>
        <taxon>Flavobacteriia</taxon>
        <taxon>Flavobacteriales</taxon>
        <taxon>Flavobacteriaceae</taxon>
        <taxon>Lutibacter</taxon>
    </lineage>
</organism>
<evidence type="ECO:0000313" key="1">
    <source>
        <dbReference type="EMBL" id="SDX42040.1"/>
    </source>
</evidence>
<evidence type="ECO:0000313" key="2">
    <source>
        <dbReference type="Proteomes" id="UP000199595"/>
    </source>
</evidence>
<accession>A0A1H3BJ93</accession>
<protein>
    <submittedName>
        <fullName evidence="1">Glycosyl hydrolases related to GH101 family, GHL1-GHL3</fullName>
    </submittedName>
</protein>
<keyword evidence="2" id="KW-1185">Reference proteome</keyword>